<dbReference type="eggNOG" id="COG3250">
    <property type="taxonomic scope" value="Bacteria"/>
</dbReference>
<dbReference type="InterPro" id="IPR017853">
    <property type="entry name" value="GH"/>
</dbReference>
<dbReference type="InterPro" id="IPR006104">
    <property type="entry name" value="Glyco_hydro_2_N"/>
</dbReference>
<dbReference type="InterPro" id="IPR008979">
    <property type="entry name" value="Galactose-bd-like_sf"/>
</dbReference>
<evidence type="ECO:0000259" key="6">
    <source>
        <dbReference type="Pfam" id="PF00703"/>
    </source>
</evidence>
<dbReference type="GeneID" id="60063711"/>
<dbReference type="Pfam" id="PF00703">
    <property type="entry name" value="Glyco_hydro_2"/>
    <property type="match status" value="1"/>
</dbReference>
<dbReference type="Gene3D" id="2.60.120.260">
    <property type="entry name" value="Galactose-binding domain-like"/>
    <property type="match status" value="1"/>
</dbReference>
<gene>
    <name evidence="8" type="ORF">HMPREF1534_00208</name>
</gene>
<dbReference type="Gene3D" id="3.20.20.80">
    <property type="entry name" value="Glycosidases"/>
    <property type="match status" value="1"/>
</dbReference>
<dbReference type="PROSITE" id="PS51257">
    <property type="entry name" value="PROKAR_LIPOPROTEIN"/>
    <property type="match status" value="1"/>
</dbReference>
<dbReference type="PANTHER" id="PTHR46323">
    <property type="entry name" value="BETA-GALACTOSIDASE"/>
    <property type="match status" value="1"/>
</dbReference>
<dbReference type="SUPFAM" id="SSF49785">
    <property type="entry name" value="Galactose-binding domain-like"/>
    <property type="match status" value="1"/>
</dbReference>
<dbReference type="AlphaFoldDB" id="U6RNR5"/>
<dbReference type="STRING" id="1121098.HMPREF1534_00208"/>
<keyword evidence="5" id="KW-0326">Glycosidase</keyword>
<protein>
    <recommendedName>
        <fullName evidence="3">beta-galactosidase</fullName>
        <ecNumber evidence="3">3.2.1.23</ecNumber>
    </recommendedName>
</protein>
<dbReference type="RefSeq" id="WP_005935913.1">
    <property type="nucleotide sequence ID" value="NZ_KB890364.1"/>
</dbReference>
<reference evidence="8 9" key="1">
    <citation type="submission" date="2013-04" db="EMBL/GenBank/DDBJ databases">
        <title>The Genome Sequence of Bacteroides massiliensis DSM 17679.</title>
        <authorList>
            <consortium name="The Broad Institute Genomics Platform"/>
            <person name="Earl A."/>
            <person name="Ward D."/>
            <person name="Feldgarden M."/>
            <person name="Gevers D."/>
            <person name="Martens E."/>
            <person name="Fenner L."/>
            <person name="Roux V."/>
            <person name="Mallet M.N."/>
            <person name="Raoult D."/>
            <person name="Walker B."/>
            <person name="Young S."/>
            <person name="Zeng Q."/>
            <person name="Gargeya S."/>
            <person name="Fitzgerald M."/>
            <person name="Haas B."/>
            <person name="Abouelleil A."/>
            <person name="Allen A.W."/>
            <person name="Alvarado L."/>
            <person name="Arachchi H.M."/>
            <person name="Berlin A.M."/>
            <person name="Chapman S.B."/>
            <person name="Gainer-Dewar J."/>
            <person name="Goldberg J."/>
            <person name="Griggs A."/>
            <person name="Gujja S."/>
            <person name="Hansen M."/>
            <person name="Howarth C."/>
            <person name="Imamovic A."/>
            <person name="Ireland A."/>
            <person name="Larimer J."/>
            <person name="McCowan C."/>
            <person name="Murphy C."/>
            <person name="Pearson M."/>
            <person name="Poon T.W."/>
            <person name="Priest M."/>
            <person name="Roberts A."/>
            <person name="Saif S."/>
            <person name="Shea T."/>
            <person name="Sisk P."/>
            <person name="Sykes S."/>
            <person name="Wortman J."/>
            <person name="Nusbaum C."/>
            <person name="Birren B."/>
        </authorList>
    </citation>
    <scope>NUCLEOTIDE SEQUENCE [LARGE SCALE GENOMIC DNA]</scope>
    <source>
        <strain evidence="9">B84634 / Timone 84634 / DSM 17679 / JCM 13223</strain>
    </source>
</reference>
<dbReference type="Pfam" id="PF02837">
    <property type="entry name" value="Glyco_hydro_2_N"/>
    <property type="match status" value="1"/>
</dbReference>
<dbReference type="OrthoDB" id="9814867at2"/>
<evidence type="ECO:0000256" key="1">
    <source>
        <dbReference type="ARBA" id="ARBA00001412"/>
    </source>
</evidence>
<dbReference type="InterPro" id="IPR050347">
    <property type="entry name" value="Bact_Beta-galactosidase"/>
</dbReference>
<dbReference type="SUPFAM" id="SSF51445">
    <property type="entry name" value="(Trans)glycosidases"/>
    <property type="match status" value="1"/>
</dbReference>
<evidence type="ECO:0000256" key="2">
    <source>
        <dbReference type="ARBA" id="ARBA00007401"/>
    </source>
</evidence>
<dbReference type="InterPro" id="IPR006102">
    <property type="entry name" value="Ig-like_GH2"/>
</dbReference>
<dbReference type="Proteomes" id="UP000017831">
    <property type="component" value="Unassembled WGS sequence"/>
</dbReference>
<keyword evidence="9" id="KW-1185">Reference proteome</keyword>
<dbReference type="PATRIC" id="fig|1121098.3.peg.208"/>
<comment type="similarity">
    <text evidence="2">Belongs to the glycosyl hydrolase 2 family.</text>
</comment>
<dbReference type="EMBL" id="AQHY01000004">
    <property type="protein sequence ID" value="EOA58244.1"/>
    <property type="molecule type" value="Genomic_DNA"/>
</dbReference>
<dbReference type="Gene3D" id="2.60.40.10">
    <property type="entry name" value="Immunoglobulins"/>
    <property type="match status" value="1"/>
</dbReference>
<accession>U6RNR5</accession>
<organism evidence="8 9">
    <name type="scientific">Phocaeicola massiliensis B84634 = Timone 84634 = DSM 17679 = JCM 13223</name>
    <dbReference type="NCBI Taxonomy" id="1121098"/>
    <lineage>
        <taxon>Bacteria</taxon>
        <taxon>Pseudomonadati</taxon>
        <taxon>Bacteroidota</taxon>
        <taxon>Bacteroidia</taxon>
        <taxon>Bacteroidales</taxon>
        <taxon>Bacteroidaceae</taxon>
        <taxon>Phocaeicola</taxon>
    </lineage>
</organism>
<keyword evidence="4" id="KW-0378">Hydrolase</keyword>
<feature type="domain" description="Glycosyl hydrolases family 2 sugar binding" evidence="7">
    <location>
        <begin position="28"/>
        <end position="167"/>
    </location>
</feature>
<dbReference type="InterPro" id="IPR013783">
    <property type="entry name" value="Ig-like_fold"/>
</dbReference>
<name>U6RNR5_9BACT</name>
<evidence type="ECO:0000256" key="4">
    <source>
        <dbReference type="ARBA" id="ARBA00022801"/>
    </source>
</evidence>
<dbReference type="EC" id="3.2.1.23" evidence="3"/>
<evidence type="ECO:0000256" key="3">
    <source>
        <dbReference type="ARBA" id="ARBA00012756"/>
    </source>
</evidence>
<dbReference type="GO" id="GO:0005990">
    <property type="term" value="P:lactose catabolic process"/>
    <property type="evidence" value="ECO:0007669"/>
    <property type="project" value="TreeGrafter"/>
</dbReference>
<feature type="domain" description="Glycoside hydrolase family 2 immunoglobulin-like beta-sandwich" evidence="6">
    <location>
        <begin position="204"/>
        <end position="308"/>
    </location>
</feature>
<comment type="catalytic activity">
    <reaction evidence="1">
        <text>Hydrolysis of terminal non-reducing beta-D-galactose residues in beta-D-galactosides.</text>
        <dbReference type="EC" id="3.2.1.23"/>
    </reaction>
</comment>
<dbReference type="GO" id="GO:0004565">
    <property type="term" value="F:beta-galactosidase activity"/>
    <property type="evidence" value="ECO:0007669"/>
    <property type="project" value="UniProtKB-EC"/>
</dbReference>
<comment type="caution">
    <text evidence="8">The sequence shown here is derived from an EMBL/GenBank/DDBJ whole genome shotgun (WGS) entry which is preliminary data.</text>
</comment>
<dbReference type="PANTHER" id="PTHR46323:SF2">
    <property type="entry name" value="BETA-GALACTOSIDASE"/>
    <property type="match status" value="1"/>
</dbReference>
<evidence type="ECO:0000313" key="9">
    <source>
        <dbReference type="Proteomes" id="UP000017831"/>
    </source>
</evidence>
<evidence type="ECO:0000259" key="7">
    <source>
        <dbReference type="Pfam" id="PF02837"/>
    </source>
</evidence>
<dbReference type="SUPFAM" id="SSF49303">
    <property type="entry name" value="beta-Galactosidase/glucuronidase domain"/>
    <property type="match status" value="1"/>
</dbReference>
<evidence type="ECO:0000256" key="5">
    <source>
        <dbReference type="ARBA" id="ARBA00023295"/>
    </source>
</evidence>
<sequence>MKLLNQLLLAILGMVFLTGCKESTSILSLAGEWEFAIDSMDIGISKHWYTQSFPDKIKLPGTMDDAGYGIPNRLLPSISKPQILHLTRKHSYIGPAWYIREISVPSDWEGKNIELKLERVIWQTNVWIDGKEVDGEQESLISPHYFDLTEYLSPGKHRIAIRVDNRKKYDITAGDMAHAYTNETQIMWNGILGEISLRAKDAVFMKDIQIYPDIQTREIHVKGKLQNTGNKASGTLTVHVKEKNTGKSVTEIEQQMDLSAGETMLDFVCPMGEDVRLWSEFTPIMYELEIKMKTKESLAQEKIEFGMRQISRNGADLLVNGKKVFLRGTLECCIFPLTGYPPTTKEGWLKVFRSAKEWGLNHLRFHSWCPPKAAFEVADSLGFYLQVELPLWSLTVGENLEMNQFLYNEAKRILSEYGNHPSFCFLSLGNELQPDFEFLGGLLDSVKSLDSRHLYTTTSFTFEKGHGDWPEPHDDFFITQWTKKGWVRGQGVFDVEMPNFNKDYSASVDSMPVPVITHEIGQYAVYPDLKEIEKYTGVLEPLNFKGVKQELENKNLLEKADDYLSASGHLAAILYKEEIERAMKTPGISGFQLLDLHDFPGQGTALVGLLNAFWESKGVANAEEFRQFSAPVVPLARFSKAVYKNNEQFTADIEIANYSSEEINNKNIKWALTNASGQPLQEGIIPLTNIKIGGGNIAGKISCSLSEVKKAERLTLRVSIENSSYKNTWNIWVYPATLTIEKEEIVVTDKLTETQKALAAGKTVLFNPPYQLCAGLQGKFVPVFWSPVHFPKQAGTMGLLLDPTHKAFAHFPTEGHTNWQWWSLTTQSRTLVIDSIYQHITPLVECVDNFANNRRLATLFETNCLNGKLIVCSMDLLNHQDTFPEKKQLLYSLINYMKSNAFAPVKSISFEELCSLVKPSSKGKKEETPQSVY</sequence>
<dbReference type="HOGENOM" id="CLU_009735_0_0_10"/>
<evidence type="ECO:0000313" key="8">
    <source>
        <dbReference type="EMBL" id="EOA58244.1"/>
    </source>
</evidence>
<proteinExistence type="inferred from homology"/>
<dbReference type="InterPro" id="IPR036156">
    <property type="entry name" value="Beta-gal/glucu_dom_sf"/>
</dbReference>
<dbReference type="GO" id="GO:0009341">
    <property type="term" value="C:beta-galactosidase complex"/>
    <property type="evidence" value="ECO:0007669"/>
    <property type="project" value="TreeGrafter"/>
</dbReference>